<dbReference type="OrthoDB" id="337038at2759"/>
<dbReference type="SUPFAM" id="SSF55797">
    <property type="entry name" value="PR-1-like"/>
    <property type="match status" value="1"/>
</dbReference>
<reference evidence="3 4" key="1">
    <citation type="journal article" date="2019" name="Plant Biotechnol. J.">
        <title>The red bayberry genome and genetic basis of sex determination.</title>
        <authorList>
            <person name="Jia H.M."/>
            <person name="Jia H.J."/>
            <person name="Cai Q.L."/>
            <person name="Wang Y."/>
            <person name="Zhao H.B."/>
            <person name="Yang W.F."/>
            <person name="Wang G.Y."/>
            <person name="Li Y.H."/>
            <person name="Zhan D.L."/>
            <person name="Shen Y.T."/>
            <person name="Niu Q.F."/>
            <person name="Chang L."/>
            <person name="Qiu J."/>
            <person name="Zhao L."/>
            <person name="Xie H.B."/>
            <person name="Fu W.Y."/>
            <person name="Jin J."/>
            <person name="Li X.W."/>
            <person name="Jiao Y."/>
            <person name="Zhou C.C."/>
            <person name="Tu T."/>
            <person name="Chai C.Y."/>
            <person name="Gao J.L."/>
            <person name="Fan L.J."/>
            <person name="van de Weg E."/>
            <person name="Wang J.Y."/>
            <person name="Gao Z.S."/>
        </authorList>
    </citation>
    <scope>NUCLEOTIDE SEQUENCE [LARGE SCALE GENOMIC DNA]</scope>
    <source>
        <tissue evidence="3">Leaves</tissue>
    </source>
</reference>
<dbReference type="EMBL" id="RXIC02000026">
    <property type="protein sequence ID" value="KAB1202012.1"/>
    <property type="molecule type" value="Genomic_DNA"/>
</dbReference>
<dbReference type="Proteomes" id="UP000516437">
    <property type="component" value="Chromosome 8"/>
</dbReference>
<dbReference type="SMART" id="SM00198">
    <property type="entry name" value="SCP"/>
    <property type="match status" value="1"/>
</dbReference>
<dbReference type="PANTHER" id="PTHR10334">
    <property type="entry name" value="CYSTEINE-RICH SECRETORY PROTEIN-RELATED"/>
    <property type="match status" value="1"/>
</dbReference>
<feature type="domain" description="SCP" evidence="2">
    <location>
        <begin position="27"/>
        <end position="163"/>
    </location>
</feature>
<dbReference type="Pfam" id="PF00188">
    <property type="entry name" value="CAP"/>
    <property type="match status" value="1"/>
</dbReference>
<evidence type="ECO:0000313" key="4">
    <source>
        <dbReference type="Proteomes" id="UP000516437"/>
    </source>
</evidence>
<feature type="chain" id="PRO_5025459252" evidence="1">
    <location>
        <begin position="27"/>
        <end position="167"/>
    </location>
</feature>
<dbReference type="InterPro" id="IPR001283">
    <property type="entry name" value="CRISP-related"/>
</dbReference>
<accession>A0A6A1UNY0</accession>
<dbReference type="InterPro" id="IPR035940">
    <property type="entry name" value="CAP_sf"/>
</dbReference>
<proteinExistence type="predicted"/>
<organism evidence="3 4">
    <name type="scientific">Morella rubra</name>
    <name type="common">Chinese bayberry</name>
    <dbReference type="NCBI Taxonomy" id="262757"/>
    <lineage>
        <taxon>Eukaryota</taxon>
        <taxon>Viridiplantae</taxon>
        <taxon>Streptophyta</taxon>
        <taxon>Embryophyta</taxon>
        <taxon>Tracheophyta</taxon>
        <taxon>Spermatophyta</taxon>
        <taxon>Magnoliopsida</taxon>
        <taxon>eudicotyledons</taxon>
        <taxon>Gunneridae</taxon>
        <taxon>Pentapetalae</taxon>
        <taxon>rosids</taxon>
        <taxon>fabids</taxon>
        <taxon>Fagales</taxon>
        <taxon>Myricaceae</taxon>
        <taxon>Morella</taxon>
    </lineage>
</organism>
<keyword evidence="1" id="KW-0732">Signal</keyword>
<evidence type="ECO:0000259" key="2">
    <source>
        <dbReference type="SMART" id="SM00198"/>
    </source>
</evidence>
<keyword evidence="4" id="KW-1185">Reference proteome</keyword>
<feature type="signal peptide" evidence="1">
    <location>
        <begin position="1"/>
        <end position="26"/>
    </location>
</feature>
<dbReference type="PRINTS" id="PR00837">
    <property type="entry name" value="V5TPXLIKE"/>
</dbReference>
<dbReference type="GO" id="GO:0005576">
    <property type="term" value="C:extracellular region"/>
    <property type="evidence" value="ECO:0007669"/>
    <property type="project" value="InterPro"/>
</dbReference>
<protein>
    <submittedName>
        <fullName evidence="3">Pathogenesis-related protein 1</fullName>
    </submittedName>
</protein>
<name>A0A6A1UNY0_9ROSI</name>
<comment type="caution">
    <text evidence="3">The sequence shown here is derived from an EMBL/GenBank/DDBJ whole genome shotgun (WGS) entry which is preliminary data.</text>
</comment>
<dbReference type="AlphaFoldDB" id="A0A6A1UNY0"/>
<evidence type="ECO:0000256" key="1">
    <source>
        <dbReference type="SAM" id="SignalP"/>
    </source>
</evidence>
<sequence>MATMSIANTILLFCVLCLALALVSHADDRSVFLSLHAQARKAVAVGALQWSSTLEEYATDYSQRQASNGCQLVHSHGPYGENIYWGYGAGYEDPEAAMKLWVDDEKAYYDYDNNVCLGGKDCLHYTQVVWKNTKQVGCGTATCSNGEGVFVTCNYYPPGNIEGQRPY</sequence>
<dbReference type="CDD" id="cd05381">
    <property type="entry name" value="CAP_PR-1"/>
    <property type="match status" value="1"/>
</dbReference>
<dbReference type="PROSITE" id="PS01010">
    <property type="entry name" value="CRISP_2"/>
    <property type="match status" value="1"/>
</dbReference>
<dbReference type="Gene3D" id="3.40.33.10">
    <property type="entry name" value="CAP"/>
    <property type="match status" value="1"/>
</dbReference>
<gene>
    <name evidence="3" type="ORF">CJ030_MR8G007616</name>
</gene>
<evidence type="ECO:0000313" key="3">
    <source>
        <dbReference type="EMBL" id="KAB1202012.1"/>
    </source>
</evidence>
<dbReference type="FunFam" id="3.40.33.10:FF:000004">
    <property type="entry name" value="CAP, cysteine-rich secretory protein, antigen 5"/>
    <property type="match status" value="1"/>
</dbReference>
<dbReference type="InterPro" id="IPR014044">
    <property type="entry name" value="CAP_dom"/>
</dbReference>
<dbReference type="InterPro" id="IPR018244">
    <property type="entry name" value="Allrgn_V5/Tpx1_CS"/>
</dbReference>